<proteinExistence type="predicted"/>
<dbReference type="Proteomes" id="UP000192257">
    <property type="component" value="Unassembled WGS sequence"/>
</dbReference>
<dbReference type="GeneID" id="39984224"/>
<gene>
    <name evidence="1" type="ORF">TM35_000092050</name>
</gene>
<dbReference type="VEuPathDB" id="TriTrypDB:TM35_000092050"/>
<name>A0A1X0NZP9_9TRYP</name>
<dbReference type="RefSeq" id="XP_028884221.1">
    <property type="nucleotide sequence ID" value="XM_029024444.1"/>
</dbReference>
<evidence type="ECO:0000313" key="2">
    <source>
        <dbReference type="Proteomes" id="UP000192257"/>
    </source>
</evidence>
<comment type="caution">
    <text evidence="1">The sequence shown here is derived from an EMBL/GenBank/DDBJ whole genome shotgun (WGS) entry which is preliminary data.</text>
</comment>
<dbReference type="EMBL" id="NBCO01000009">
    <property type="protein sequence ID" value="ORC90155.1"/>
    <property type="molecule type" value="Genomic_DNA"/>
</dbReference>
<organism evidence="1 2">
    <name type="scientific">Trypanosoma theileri</name>
    <dbReference type="NCBI Taxonomy" id="67003"/>
    <lineage>
        <taxon>Eukaryota</taxon>
        <taxon>Discoba</taxon>
        <taxon>Euglenozoa</taxon>
        <taxon>Kinetoplastea</taxon>
        <taxon>Metakinetoplastina</taxon>
        <taxon>Trypanosomatida</taxon>
        <taxon>Trypanosomatidae</taxon>
        <taxon>Trypanosoma</taxon>
    </lineage>
</organism>
<reference evidence="1 2" key="1">
    <citation type="submission" date="2017-03" db="EMBL/GenBank/DDBJ databases">
        <title>An alternative strategy for trypanosome survival in the mammalian bloodstream revealed through genome and transcriptome analysis of the ubiquitous bovine parasite Trypanosoma (Megatrypanum) theileri.</title>
        <authorList>
            <person name="Kelly S."/>
            <person name="Ivens A."/>
            <person name="Mott A."/>
            <person name="O'Neill E."/>
            <person name="Emms D."/>
            <person name="Macleod O."/>
            <person name="Voorheis P."/>
            <person name="Matthews J."/>
            <person name="Matthews K."/>
            <person name="Carrington M."/>
        </authorList>
    </citation>
    <scope>NUCLEOTIDE SEQUENCE [LARGE SCALE GENOMIC DNA]</scope>
    <source>
        <strain evidence="1">Edinburgh</strain>
    </source>
</reference>
<sequence>MIFTLTLEVVNARCGLYRRLGVWWPYKREPGDYLLPSRAAGVKCVRLFGGPKEINIFDYRRTPQITKPQKNSSEICILGFASMETWMGIRGPIWVCKRWKNKGRNYIPLRPSGVSAIFSSSLRTFPWRKCCISRVAVNSSFG</sequence>
<evidence type="ECO:0000313" key="1">
    <source>
        <dbReference type="EMBL" id="ORC90155.1"/>
    </source>
</evidence>
<keyword evidence="2" id="KW-1185">Reference proteome</keyword>
<accession>A0A1X0NZP9</accession>
<protein>
    <submittedName>
        <fullName evidence="1">Uncharacterized protein</fullName>
    </submittedName>
</protein>
<dbReference type="AlphaFoldDB" id="A0A1X0NZP9"/>